<comment type="caution">
    <text evidence="3">The sequence shown here is derived from an EMBL/GenBank/DDBJ whole genome shotgun (WGS) entry which is preliminary data.</text>
</comment>
<comment type="pathway">
    <text evidence="1">Cell wall biogenesis; peptidoglycan recycling.</text>
</comment>
<feature type="region of interest" description="Disordered" evidence="2">
    <location>
        <begin position="391"/>
        <end position="435"/>
    </location>
</feature>
<proteinExistence type="inferred from homology"/>
<dbReference type="SUPFAM" id="SSF53067">
    <property type="entry name" value="Actin-like ATPase domain"/>
    <property type="match status" value="1"/>
</dbReference>
<dbReference type="UniPathway" id="UPA00544"/>
<sequence>MIVLGLSSGTSVDAIDAAAAELTLGGDGVLRMRPLGHTEYAWPRALRERILKALPPAAVDVAEVAQLDTLIGQELGRAGRRAIDDVAGGDVDLVASHGQTIYHWVVGARARGTLQLGNAAWVAEHTKRPVISDFRVADVAAGGHGAPLVSVLDALWLGRDDAATGVSGAPGSGLTAALNIGGIANVSLVGRVDDPVTGWDTGPGNCLLDVAVTAITDGRLAYDVDGELAAQGTVDPGALAALLDDPYFAAPAPKSTGRELFDTTYTARRLASVRPGLTGPDLVATLTELTAVSVADALSGRDVRRVVVSGGGARNPVLLDRLRVALAAHGPHACEVVTSDALGLPVDAKEAYLFALLGFLSAHGLPGTAAGEHRRRATGARRAVVLGSLTPPTPLPWPAASGPVRRLALANTPHGLQPGPRTKGPLSDPTKGSTR</sequence>
<organism evidence="3 4">
    <name type="scientific">Cellulosimicrobium cellulans</name>
    <name type="common">Arthrobacter luteus</name>
    <dbReference type="NCBI Taxonomy" id="1710"/>
    <lineage>
        <taxon>Bacteria</taxon>
        <taxon>Bacillati</taxon>
        <taxon>Actinomycetota</taxon>
        <taxon>Actinomycetes</taxon>
        <taxon>Micrococcales</taxon>
        <taxon>Promicromonosporaceae</taxon>
        <taxon>Cellulosimicrobium</taxon>
    </lineage>
</organism>
<dbReference type="GO" id="GO:0006040">
    <property type="term" value="P:amino sugar metabolic process"/>
    <property type="evidence" value="ECO:0007669"/>
    <property type="project" value="InterPro"/>
</dbReference>
<dbReference type="HAMAP" id="MF_01270">
    <property type="entry name" value="AnhMurNAc_kinase"/>
    <property type="match status" value="1"/>
</dbReference>
<dbReference type="AlphaFoldDB" id="A0A4Y4DZZ3"/>
<protein>
    <recommendedName>
        <fullName evidence="1">Anhydro-N-acetylmuramic acid kinase</fullName>
        <ecNumber evidence="1">2.7.1.170</ecNumber>
    </recommendedName>
    <alternativeName>
        <fullName evidence="1">AnhMurNAc kinase</fullName>
    </alternativeName>
</protein>
<comment type="function">
    <text evidence="1">Catalyzes the specific phosphorylation of 1,6-anhydro-N-acetylmuramic acid (anhMurNAc) with the simultaneous cleavage of the 1,6-anhydro ring, generating MurNAc-6-P. Is required for the utilization of anhMurNAc either imported from the medium or derived from its own cell wall murein, and thus plays a role in cell wall recycling.</text>
</comment>
<comment type="similarity">
    <text evidence="1">Belongs to the anhydro-N-acetylmuramic acid kinase family.</text>
</comment>
<gene>
    <name evidence="1 3" type="primary">anmK</name>
    <name evidence="3" type="ORF">CCE02nite_26550</name>
</gene>
<dbReference type="GO" id="GO:0005524">
    <property type="term" value="F:ATP binding"/>
    <property type="evidence" value="ECO:0007669"/>
    <property type="project" value="UniProtKB-UniRule"/>
</dbReference>
<dbReference type="InterPro" id="IPR043129">
    <property type="entry name" value="ATPase_NBD"/>
</dbReference>
<dbReference type="PANTHER" id="PTHR30605:SF0">
    <property type="entry name" value="ANHYDRO-N-ACETYLMURAMIC ACID KINASE"/>
    <property type="match status" value="1"/>
</dbReference>
<keyword evidence="1 3" id="KW-0418">Kinase</keyword>
<dbReference type="Pfam" id="PF03702">
    <property type="entry name" value="AnmK"/>
    <property type="match status" value="1"/>
</dbReference>
<dbReference type="NCBIfam" id="NF007146">
    <property type="entry name" value="PRK09585.2-6"/>
    <property type="match status" value="1"/>
</dbReference>
<dbReference type="EMBL" id="BJNZ01000017">
    <property type="protein sequence ID" value="GED10656.1"/>
    <property type="molecule type" value="Genomic_DNA"/>
</dbReference>
<evidence type="ECO:0000313" key="3">
    <source>
        <dbReference type="EMBL" id="GED10656.1"/>
    </source>
</evidence>
<evidence type="ECO:0000256" key="2">
    <source>
        <dbReference type="SAM" id="MobiDB-lite"/>
    </source>
</evidence>
<dbReference type="GO" id="GO:0009254">
    <property type="term" value="P:peptidoglycan turnover"/>
    <property type="evidence" value="ECO:0007669"/>
    <property type="project" value="UniProtKB-UniRule"/>
</dbReference>
<keyword evidence="1" id="KW-0808">Transferase</keyword>
<accession>A0A4Y4DZZ3</accession>
<dbReference type="Gene3D" id="3.30.420.40">
    <property type="match status" value="2"/>
</dbReference>
<dbReference type="InterPro" id="IPR005338">
    <property type="entry name" value="Anhydro_N_Ac-Mur_kinase"/>
</dbReference>
<dbReference type="GO" id="GO:0097175">
    <property type="term" value="P:1,6-anhydro-N-acetyl-beta-muramic acid catabolic process"/>
    <property type="evidence" value="ECO:0007669"/>
    <property type="project" value="UniProtKB-UniRule"/>
</dbReference>
<feature type="binding site" evidence="1">
    <location>
        <begin position="9"/>
        <end position="16"/>
    </location>
    <ligand>
        <name>ATP</name>
        <dbReference type="ChEBI" id="CHEBI:30616"/>
    </ligand>
</feature>
<dbReference type="GO" id="GO:0016773">
    <property type="term" value="F:phosphotransferase activity, alcohol group as acceptor"/>
    <property type="evidence" value="ECO:0007669"/>
    <property type="project" value="UniProtKB-UniRule"/>
</dbReference>
<dbReference type="GO" id="GO:0016301">
    <property type="term" value="F:kinase activity"/>
    <property type="evidence" value="ECO:0007669"/>
    <property type="project" value="UniProtKB-KW"/>
</dbReference>
<keyword evidence="1" id="KW-0547">Nucleotide-binding</keyword>
<comment type="pathway">
    <text evidence="1">Amino-sugar metabolism; 1,6-anhydro-N-acetylmuramate degradation.</text>
</comment>
<evidence type="ECO:0000256" key="1">
    <source>
        <dbReference type="HAMAP-Rule" id="MF_01270"/>
    </source>
</evidence>
<dbReference type="Proteomes" id="UP000316659">
    <property type="component" value="Unassembled WGS sequence"/>
</dbReference>
<keyword evidence="1" id="KW-0067">ATP-binding</keyword>
<keyword evidence="1" id="KW-0119">Carbohydrate metabolism</keyword>
<evidence type="ECO:0000313" key="4">
    <source>
        <dbReference type="Proteomes" id="UP000316659"/>
    </source>
</evidence>
<dbReference type="RefSeq" id="WP_141390102.1">
    <property type="nucleotide sequence ID" value="NZ_BJNZ01000017.1"/>
</dbReference>
<dbReference type="PANTHER" id="PTHR30605">
    <property type="entry name" value="ANHYDRO-N-ACETYLMURAMIC ACID KINASE"/>
    <property type="match status" value="1"/>
</dbReference>
<dbReference type="EC" id="2.7.1.170" evidence="1"/>
<reference evidence="3 4" key="1">
    <citation type="submission" date="2019-06" db="EMBL/GenBank/DDBJ databases">
        <title>Whole genome shotgun sequence of Cellulosimicrobium cellulans NBRC 15516.</title>
        <authorList>
            <person name="Hosoyama A."/>
            <person name="Uohara A."/>
            <person name="Ohji S."/>
            <person name="Ichikawa N."/>
        </authorList>
    </citation>
    <scope>NUCLEOTIDE SEQUENCE [LARGE SCALE GENOMIC DNA]</scope>
    <source>
        <strain evidence="3 4">NBRC 15516</strain>
    </source>
</reference>
<name>A0A4Y4DZZ3_CELCE</name>
<comment type="catalytic activity">
    <reaction evidence="1">
        <text>1,6-anhydro-N-acetyl-beta-muramate + ATP + H2O = N-acetyl-D-muramate 6-phosphate + ADP + H(+)</text>
        <dbReference type="Rhea" id="RHEA:24952"/>
        <dbReference type="ChEBI" id="CHEBI:15377"/>
        <dbReference type="ChEBI" id="CHEBI:15378"/>
        <dbReference type="ChEBI" id="CHEBI:30616"/>
        <dbReference type="ChEBI" id="CHEBI:58690"/>
        <dbReference type="ChEBI" id="CHEBI:58722"/>
        <dbReference type="ChEBI" id="CHEBI:456216"/>
        <dbReference type="EC" id="2.7.1.170"/>
    </reaction>
</comment>
<dbReference type="UniPathway" id="UPA00343"/>